<evidence type="ECO:0000256" key="2">
    <source>
        <dbReference type="SAM" id="SignalP"/>
    </source>
</evidence>
<sequence>MRKLLSIAAVLVLCFASPAHAGTTEDFEAGKKAFDAGDLVGAMNPLKRAADADHVEAQVLLAYILDYSEFDEDAMAYYRKAAEKGNADGQFGLGVMIANGDGVPKKDPIEGRRWIKLAAEQGHKMAIGVMAQAYLGGQLGLTEAERNNDETLRWVRLAAEQDSLPAIDALARAYREGALGLSPDPAQATELEAKAKKLRNVKDTKGKKKKR</sequence>
<protein>
    <recommendedName>
        <fullName evidence="5">Sel1 repeat family protein</fullName>
    </recommendedName>
</protein>
<dbReference type="OrthoDB" id="5365194at2"/>
<dbReference type="PANTHER" id="PTHR11102">
    <property type="entry name" value="SEL-1-LIKE PROTEIN"/>
    <property type="match status" value="1"/>
</dbReference>
<feature type="region of interest" description="Disordered" evidence="1">
    <location>
        <begin position="192"/>
        <end position="211"/>
    </location>
</feature>
<dbReference type="SMART" id="SM00671">
    <property type="entry name" value="SEL1"/>
    <property type="match status" value="3"/>
</dbReference>
<dbReference type="AlphaFoldDB" id="A0A6S6Y504"/>
<keyword evidence="2" id="KW-0732">Signal</keyword>
<dbReference type="SUPFAM" id="SSF81901">
    <property type="entry name" value="HCP-like"/>
    <property type="match status" value="1"/>
</dbReference>
<dbReference type="InterPro" id="IPR011990">
    <property type="entry name" value="TPR-like_helical_dom_sf"/>
</dbReference>
<dbReference type="Proteomes" id="UP000515733">
    <property type="component" value="Chromosome"/>
</dbReference>
<dbReference type="PANTHER" id="PTHR11102:SF160">
    <property type="entry name" value="ERAD-ASSOCIATED E3 UBIQUITIN-PROTEIN LIGASE COMPONENT HRD3"/>
    <property type="match status" value="1"/>
</dbReference>
<feature type="compositionally biased region" description="Basic and acidic residues" evidence="1">
    <location>
        <begin position="192"/>
        <end position="204"/>
    </location>
</feature>
<dbReference type="Gene3D" id="1.25.40.10">
    <property type="entry name" value="Tetratricopeptide repeat domain"/>
    <property type="match status" value="1"/>
</dbReference>
<proteinExistence type="predicted"/>
<evidence type="ECO:0008006" key="5">
    <source>
        <dbReference type="Google" id="ProtNLM"/>
    </source>
</evidence>
<gene>
    <name evidence="3" type="ORF">DENOEST_0513</name>
</gene>
<evidence type="ECO:0000313" key="3">
    <source>
        <dbReference type="EMBL" id="CAB1367678.1"/>
    </source>
</evidence>
<reference evidence="3 4" key="1">
    <citation type="submission" date="2020-03" db="EMBL/GenBank/DDBJ databases">
        <authorList>
            <consortium name="Genoscope - CEA"/>
            <person name="William W."/>
        </authorList>
    </citation>
    <scope>NUCLEOTIDE SEQUENCE [LARGE SCALE GENOMIC DNA]</scope>
    <source>
        <strain evidence="4">DSM 16959</strain>
    </source>
</reference>
<dbReference type="Pfam" id="PF08238">
    <property type="entry name" value="Sel1"/>
    <property type="match status" value="4"/>
</dbReference>
<accession>A0A6S6Y504</accession>
<dbReference type="RefSeq" id="WP_145770600.1">
    <property type="nucleotide sequence ID" value="NZ_LR778301.1"/>
</dbReference>
<keyword evidence="4" id="KW-1185">Reference proteome</keyword>
<name>A0A6S6Y504_9PROT</name>
<dbReference type="InterPro" id="IPR006597">
    <property type="entry name" value="Sel1-like"/>
</dbReference>
<feature type="chain" id="PRO_5043859697" description="Sel1 repeat family protein" evidence="2">
    <location>
        <begin position="22"/>
        <end position="211"/>
    </location>
</feature>
<dbReference type="EMBL" id="LR778301">
    <property type="protein sequence ID" value="CAB1367678.1"/>
    <property type="molecule type" value="Genomic_DNA"/>
</dbReference>
<dbReference type="InterPro" id="IPR050767">
    <property type="entry name" value="Sel1_AlgK"/>
</dbReference>
<dbReference type="KEGG" id="doe:DENOEST_0513"/>
<evidence type="ECO:0000256" key="1">
    <source>
        <dbReference type="SAM" id="MobiDB-lite"/>
    </source>
</evidence>
<evidence type="ECO:0000313" key="4">
    <source>
        <dbReference type="Proteomes" id="UP000515733"/>
    </source>
</evidence>
<feature type="signal peptide" evidence="2">
    <location>
        <begin position="1"/>
        <end position="21"/>
    </location>
</feature>
<organism evidence="3 4">
    <name type="scientific">Denitratisoma oestradiolicum</name>
    <dbReference type="NCBI Taxonomy" id="311182"/>
    <lineage>
        <taxon>Bacteria</taxon>
        <taxon>Pseudomonadati</taxon>
        <taxon>Pseudomonadota</taxon>
        <taxon>Betaproteobacteria</taxon>
        <taxon>Nitrosomonadales</taxon>
        <taxon>Sterolibacteriaceae</taxon>
        <taxon>Denitratisoma</taxon>
    </lineage>
</organism>